<accession>A0A0E0CV69</accession>
<evidence type="ECO:0000313" key="2">
    <source>
        <dbReference type="EnsemblPlants" id="OMERI03G03560.1"/>
    </source>
</evidence>
<feature type="region of interest" description="Disordered" evidence="1">
    <location>
        <begin position="88"/>
        <end position="130"/>
    </location>
</feature>
<dbReference type="EnsemblPlants" id="OMERI03G03560.1">
    <property type="protein sequence ID" value="OMERI03G03560.1"/>
    <property type="gene ID" value="OMERI03G03560"/>
</dbReference>
<feature type="compositionally biased region" description="Pro residues" evidence="1">
    <location>
        <begin position="8"/>
        <end position="17"/>
    </location>
</feature>
<feature type="compositionally biased region" description="Gly residues" evidence="1">
    <location>
        <begin position="99"/>
        <end position="109"/>
    </location>
</feature>
<dbReference type="Gramene" id="OMERI03G03560.1">
    <property type="protein sequence ID" value="OMERI03G03560.1"/>
    <property type="gene ID" value="OMERI03G03560"/>
</dbReference>
<dbReference type="HOGENOM" id="CLU_817310_0_0_1"/>
<feature type="compositionally biased region" description="Polar residues" evidence="1">
    <location>
        <begin position="24"/>
        <end position="34"/>
    </location>
</feature>
<dbReference type="Proteomes" id="UP000008021">
    <property type="component" value="Chromosome 3"/>
</dbReference>
<sequence>MAAVQRLPLPPAAPPQPCRGRWKTNGSFPWTERTTPTRSPCFLSLAATALSVSTISFAEEERGYSLLRRGQDDIHQVARRRLHRRCVRRGQSGEVDMTGRGGGQSGAGGDAASPFLSPRPSKSLESPPPKFSMDAVSIATAAAPAVMNRRPAAAQLGFLHPQLRSRKFPKTATTTQYSSRNNPMVPSTGVMFAKLNADTSEIKLTEKQGDDTEDDKKKVNGSMKIPRVWLSLSDCWEKMKVSIFEFMIDTSGKKEAIYTKVWREASDSDEKPSGFKAFFITIVCMVGKKLYDSLKTTKEVGELLSFFYQVVKTAAVEIDKENKLKNESNQRMPASGLLRC</sequence>
<evidence type="ECO:0000313" key="3">
    <source>
        <dbReference type="Proteomes" id="UP000008021"/>
    </source>
</evidence>
<reference evidence="2" key="1">
    <citation type="submission" date="2015-04" db="UniProtKB">
        <authorList>
            <consortium name="EnsemblPlants"/>
        </authorList>
    </citation>
    <scope>IDENTIFICATION</scope>
</reference>
<dbReference type="STRING" id="40149.A0A0E0CV69"/>
<dbReference type="AlphaFoldDB" id="A0A0E0CV69"/>
<name>A0A0E0CV69_9ORYZ</name>
<keyword evidence="3" id="KW-1185">Reference proteome</keyword>
<feature type="region of interest" description="Disordered" evidence="1">
    <location>
        <begin position="1"/>
        <end position="34"/>
    </location>
</feature>
<organism evidence="2">
    <name type="scientific">Oryza meridionalis</name>
    <dbReference type="NCBI Taxonomy" id="40149"/>
    <lineage>
        <taxon>Eukaryota</taxon>
        <taxon>Viridiplantae</taxon>
        <taxon>Streptophyta</taxon>
        <taxon>Embryophyta</taxon>
        <taxon>Tracheophyta</taxon>
        <taxon>Spermatophyta</taxon>
        <taxon>Magnoliopsida</taxon>
        <taxon>Liliopsida</taxon>
        <taxon>Poales</taxon>
        <taxon>Poaceae</taxon>
        <taxon>BOP clade</taxon>
        <taxon>Oryzoideae</taxon>
        <taxon>Oryzeae</taxon>
        <taxon>Oryzinae</taxon>
        <taxon>Oryza</taxon>
    </lineage>
</organism>
<reference evidence="2" key="2">
    <citation type="submission" date="2018-05" db="EMBL/GenBank/DDBJ databases">
        <title>OmerRS3 (Oryza meridionalis Reference Sequence Version 3).</title>
        <authorList>
            <person name="Zhang J."/>
            <person name="Kudrna D."/>
            <person name="Lee S."/>
            <person name="Talag J."/>
            <person name="Welchert J."/>
            <person name="Wing R.A."/>
        </authorList>
    </citation>
    <scope>NUCLEOTIDE SEQUENCE [LARGE SCALE GENOMIC DNA]</scope>
    <source>
        <strain evidence="2">cv. OR44</strain>
    </source>
</reference>
<protein>
    <submittedName>
        <fullName evidence="2">Uncharacterized protein</fullName>
    </submittedName>
</protein>
<proteinExistence type="predicted"/>
<evidence type="ECO:0000256" key="1">
    <source>
        <dbReference type="SAM" id="MobiDB-lite"/>
    </source>
</evidence>